<evidence type="ECO:0000313" key="2">
    <source>
        <dbReference type="EMBL" id="PMD35789.1"/>
    </source>
</evidence>
<evidence type="ECO:0000256" key="1">
    <source>
        <dbReference type="SAM" id="SignalP"/>
    </source>
</evidence>
<protein>
    <submittedName>
        <fullName evidence="2">Uncharacterized protein</fullName>
    </submittedName>
</protein>
<gene>
    <name evidence="2" type="ORF">L207DRAFT_532707</name>
</gene>
<evidence type="ECO:0000313" key="3">
    <source>
        <dbReference type="Proteomes" id="UP000235786"/>
    </source>
</evidence>
<feature type="chain" id="PRO_5014364987" evidence="1">
    <location>
        <begin position="19"/>
        <end position="127"/>
    </location>
</feature>
<sequence length="127" mass="13683">MKVTSAFLSFLALGAAASLPVSLYPEIEERQVAGNHTCKVIAPVTTPPTESIPCYYCDSDTCDIVVKLKVNTEFKFDCLCPNGQAQNGITAWDHSADYYCWVPANSTDDACPTTGSNALKECSFCGK</sequence>
<feature type="signal peptide" evidence="1">
    <location>
        <begin position="1"/>
        <end position="18"/>
    </location>
</feature>
<dbReference type="AlphaFoldDB" id="A0A2J6RB96"/>
<organism evidence="2 3">
    <name type="scientific">Hyaloscypha variabilis (strain UAMH 11265 / GT02V1 / F)</name>
    <name type="common">Meliniomyces variabilis</name>
    <dbReference type="NCBI Taxonomy" id="1149755"/>
    <lineage>
        <taxon>Eukaryota</taxon>
        <taxon>Fungi</taxon>
        <taxon>Dikarya</taxon>
        <taxon>Ascomycota</taxon>
        <taxon>Pezizomycotina</taxon>
        <taxon>Leotiomycetes</taxon>
        <taxon>Helotiales</taxon>
        <taxon>Hyaloscyphaceae</taxon>
        <taxon>Hyaloscypha</taxon>
        <taxon>Hyaloscypha variabilis</taxon>
    </lineage>
</organism>
<keyword evidence="3" id="KW-1185">Reference proteome</keyword>
<reference evidence="2 3" key="1">
    <citation type="submission" date="2016-04" db="EMBL/GenBank/DDBJ databases">
        <title>A degradative enzymes factory behind the ericoid mycorrhizal symbiosis.</title>
        <authorList>
            <consortium name="DOE Joint Genome Institute"/>
            <person name="Martino E."/>
            <person name="Morin E."/>
            <person name="Grelet G."/>
            <person name="Kuo A."/>
            <person name="Kohler A."/>
            <person name="Daghino S."/>
            <person name="Barry K."/>
            <person name="Choi C."/>
            <person name="Cichocki N."/>
            <person name="Clum A."/>
            <person name="Copeland A."/>
            <person name="Hainaut M."/>
            <person name="Haridas S."/>
            <person name="Labutti K."/>
            <person name="Lindquist E."/>
            <person name="Lipzen A."/>
            <person name="Khouja H.-R."/>
            <person name="Murat C."/>
            <person name="Ohm R."/>
            <person name="Olson A."/>
            <person name="Spatafora J."/>
            <person name="Veneault-Fourrey C."/>
            <person name="Henrissat B."/>
            <person name="Grigoriev I."/>
            <person name="Martin F."/>
            <person name="Perotto S."/>
        </authorList>
    </citation>
    <scope>NUCLEOTIDE SEQUENCE [LARGE SCALE GENOMIC DNA]</scope>
    <source>
        <strain evidence="2 3">F</strain>
    </source>
</reference>
<dbReference type="EMBL" id="KZ613951">
    <property type="protein sequence ID" value="PMD35789.1"/>
    <property type="molecule type" value="Genomic_DNA"/>
</dbReference>
<name>A0A2J6RB96_HYAVF</name>
<proteinExistence type="predicted"/>
<accession>A0A2J6RB96</accession>
<dbReference type="OrthoDB" id="10292952at2759"/>
<dbReference type="Proteomes" id="UP000235786">
    <property type="component" value="Unassembled WGS sequence"/>
</dbReference>
<keyword evidence="1" id="KW-0732">Signal</keyword>